<keyword evidence="1" id="KW-0472">Membrane</keyword>
<feature type="transmembrane region" description="Helical" evidence="1">
    <location>
        <begin position="89"/>
        <end position="111"/>
    </location>
</feature>
<dbReference type="Proteomes" id="UP001296993">
    <property type="component" value="Unassembled WGS sequence"/>
</dbReference>
<name>A0ABS4XBW7_9MICC</name>
<sequence>MMAGHLRRAEDRDAAEDWLTALKRAFLDSTNVAGGQLKRHHQRKYVLQVAAFAFAIAAALFLLLVPGYSEVSQSNDGPEQVRTSTLLETIGPGVLLPLLVSVSLTGLPLLLRGRPQRYASIAAAIALSIFAVLGSLSIGWFFLPATIVAFIALFSPSEKPNAPRTHPELSH</sequence>
<dbReference type="EMBL" id="JAGIOF010000001">
    <property type="protein sequence ID" value="MBP2385967.1"/>
    <property type="molecule type" value="Genomic_DNA"/>
</dbReference>
<accession>A0ABS4XBW7</accession>
<evidence type="ECO:0000256" key="1">
    <source>
        <dbReference type="SAM" id="Phobius"/>
    </source>
</evidence>
<keyword evidence="3" id="KW-1185">Reference proteome</keyword>
<proteinExistence type="predicted"/>
<comment type="caution">
    <text evidence="2">The sequence shown here is derived from an EMBL/GenBank/DDBJ whole genome shotgun (WGS) entry which is preliminary data.</text>
</comment>
<organism evidence="2 3">
    <name type="scientific">Paeniglutamicibacter kerguelensis</name>
    <dbReference type="NCBI Taxonomy" id="254788"/>
    <lineage>
        <taxon>Bacteria</taxon>
        <taxon>Bacillati</taxon>
        <taxon>Actinomycetota</taxon>
        <taxon>Actinomycetes</taxon>
        <taxon>Micrococcales</taxon>
        <taxon>Micrococcaceae</taxon>
        <taxon>Paeniglutamicibacter</taxon>
    </lineage>
</organism>
<evidence type="ECO:0000313" key="3">
    <source>
        <dbReference type="Proteomes" id="UP001296993"/>
    </source>
</evidence>
<keyword evidence="1" id="KW-0812">Transmembrane</keyword>
<evidence type="ECO:0000313" key="2">
    <source>
        <dbReference type="EMBL" id="MBP2385967.1"/>
    </source>
</evidence>
<reference evidence="2 3" key="1">
    <citation type="submission" date="2021-03" db="EMBL/GenBank/DDBJ databases">
        <title>Sequencing the genomes of 1000 actinobacteria strains.</title>
        <authorList>
            <person name="Klenk H.-P."/>
        </authorList>
    </citation>
    <scope>NUCLEOTIDE SEQUENCE [LARGE SCALE GENOMIC DNA]</scope>
    <source>
        <strain evidence="2 3">DSM 15797</strain>
    </source>
</reference>
<feature type="transmembrane region" description="Helical" evidence="1">
    <location>
        <begin position="123"/>
        <end position="154"/>
    </location>
</feature>
<dbReference type="RefSeq" id="WP_209996948.1">
    <property type="nucleotide sequence ID" value="NZ_BAAAJY010000003.1"/>
</dbReference>
<evidence type="ECO:0008006" key="4">
    <source>
        <dbReference type="Google" id="ProtNLM"/>
    </source>
</evidence>
<keyword evidence="1" id="KW-1133">Transmembrane helix</keyword>
<gene>
    <name evidence="2" type="ORF">JOF47_001478</name>
</gene>
<feature type="transmembrane region" description="Helical" evidence="1">
    <location>
        <begin position="45"/>
        <end position="69"/>
    </location>
</feature>
<protein>
    <recommendedName>
        <fullName evidence="4">PH domain-containing protein</fullName>
    </recommendedName>
</protein>